<accession>A0A7I9WMN3</accession>
<proteinExistence type="predicted"/>
<dbReference type="EMBL" id="BLKT01000003">
    <property type="protein sequence ID" value="GFG58546.1"/>
    <property type="molecule type" value="Genomic_DNA"/>
</dbReference>
<name>A0A7I9WMN3_9MYCO</name>
<organism evidence="4 5">
    <name type="scientific">Mycolicibacterium murale</name>
    <dbReference type="NCBI Taxonomy" id="182220"/>
    <lineage>
        <taxon>Bacteria</taxon>
        <taxon>Bacillati</taxon>
        <taxon>Actinomycetota</taxon>
        <taxon>Actinomycetes</taxon>
        <taxon>Mycobacteriales</taxon>
        <taxon>Mycobacteriaceae</taxon>
        <taxon>Mycolicibacterium</taxon>
    </lineage>
</organism>
<keyword evidence="2" id="KW-0560">Oxidoreductase</keyword>
<dbReference type="InterPro" id="IPR008274">
    <property type="entry name" value="AldOxase/xan_DH_MoCoBD1"/>
</dbReference>
<dbReference type="SUPFAM" id="SSF54665">
    <property type="entry name" value="CO dehydrogenase molybdoprotein N-domain-like"/>
    <property type="match status" value="1"/>
</dbReference>
<dbReference type="SUPFAM" id="SSF56003">
    <property type="entry name" value="Molybdenum cofactor-binding domain"/>
    <property type="match status" value="1"/>
</dbReference>
<dbReference type="GO" id="GO:0016491">
    <property type="term" value="F:oxidoreductase activity"/>
    <property type="evidence" value="ECO:0007669"/>
    <property type="project" value="UniProtKB-KW"/>
</dbReference>
<dbReference type="InterPro" id="IPR036856">
    <property type="entry name" value="Ald_Oxase/Xan_DH_a/b_sf"/>
</dbReference>
<feature type="domain" description="Aldehyde oxidase/xanthine dehydrogenase a/b hammerhead" evidence="3">
    <location>
        <begin position="19"/>
        <end position="127"/>
    </location>
</feature>
<dbReference type="InterPro" id="IPR037165">
    <property type="entry name" value="AldOxase/xan_DH_Mopterin-bd_sf"/>
</dbReference>
<dbReference type="GO" id="GO:0005506">
    <property type="term" value="F:iron ion binding"/>
    <property type="evidence" value="ECO:0007669"/>
    <property type="project" value="InterPro"/>
</dbReference>
<dbReference type="Pfam" id="PF20256">
    <property type="entry name" value="MoCoBD_2"/>
    <property type="match status" value="1"/>
</dbReference>
<evidence type="ECO:0000256" key="1">
    <source>
        <dbReference type="ARBA" id="ARBA00022505"/>
    </source>
</evidence>
<dbReference type="AlphaFoldDB" id="A0A7I9WMN3"/>
<comment type="caution">
    <text evidence="4">The sequence shown here is derived from an EMBL/GenBank/DDBJ whole genome shotgun (WGS) entry which is preliminary data.</text>
</comment>
<keyword evidence="5" id="KW-1185">Reference proteome</keyword>
<reference evidence="4 5" key="1">
    <citation type="journal article" date="2019" name="Emerg. Microbes Infect.">
        <title>Comprehensive subspecies identification of 175 nontuberculous mycobacteria species based on 7547 genomic profiles.</title>
        <authorList>
            <person name="Matsumoto Y."/>
            <person name="Kinjo T."/>
            <person name="Motooka D."/>
            <person name="Nabeya D."/>
            <person name="Jung N."/>
            <person name="Uechi K."/>
            <person name="Horii T."/>
            <person name="Iida T."/>
            <person name="Fujita J."/>
            <person name="Nakamura S."/>
        </authorList>
    </citation>
    <scope>NUCLEOTIDE SEQUENCE [LARGE SCALE GENOMIC DNA]</scope>
    <source>
        <strain evidence="4 5">JCM 13392</strain>
    </source>
</reference>
<dbReference type="Pfam" id="PF02738">
    <property type="entry name" value="MoCoBD_1"/>
    <property type="match status" value="1"/>
</dbReference>
<dbReference type="PANTHER" id="PTHR11908:SF132">
    <property type="entry name" value="ALDEHYDE OXIDASE 1-RELATED"/>
    <property type="match status" value="1"/>
</dbReference>
<evidence type="ECO:0000259" key="3">
    <source>
        <dbReference type="SMART" id="SM01008"/>
    </source>
</evidence>
<dbReference type="InterPro" id="IPR046867">
    <property type="entry name" value="AldOxase/xan_DH_MoCoBD2"/>
</dbReference>
<dbReference type="Pfam" id="PF01315">
    <property type="entry name" value="Ald_Xan_dh_C"/>
    <property type="match status" value="1"/>
</dbReference>
<dbReference type="InterPro" id="IPR016208">
    <property type="entry name" value="Ald_Oxase/xanthine_DH-like"/>
</dbReference>
<evidence type="ECO:0000313" key="5">
    <source>
        <dbReference type="Proteomes" id="UP000465241"/>
    </source>
</evidence>
<sequence length="729" mass="76112">MTTPLGANISRVDGRVKTTGAARYPADYRETDTATAVLVTSTVGLGRITGMDTDAATQAPGVIAVYTPFAPLRLEPVDPSALGENYRPLQDQEVRFRGQAIGVVVADTFEHARDAAAMITASYDERAPRTSLADAGAGVSMPAEASGNTTILAPGVGSIDSALGSSEVTVDITVSQQAQHAAAMEPHASLAVWNGDQLTMYTGTQFPGRAVVGLTGALGLRPDQLRIISTYVGGGFGSRVLPWADAVLAAAAARELRRPVRLVLSRTQVFTVVGHRSAVRQRIRLGARADGTLNAVSHESDSEAPAVGGWPMRTAADTSAVLYRTPNLHVDQRQVTLDTPPTWATRAPNEAPGGFAIETAMDELAIATGVDPVELRLRNYATVVPGTDRRWTSKRLDECYRVGAARFGWNRRAAPGTTRDGQWLVGMGMATAIYPASGRAENAVRVRFRDDGTVLAQSGTMDIGTGSATALAIVVADALGLPMDRVAVEVGDTALPPGAGAVGSRATGSLAPTARTAARAAVAQLVEAAGTDPNSPLAESDTPVTYDAGMLRSANADIPFADLLRGLGRSEIEATHADENIMVPYAAHGFGAHFCEVRVNSFTGETRVSRFTTVVDIGRVINAKTARSQVVGGVIFGIGHALLEANPIEPSGRMAAANLADYVVPVNADVPFIDAVCLDGDDPDFSEVGARGVGELGVVGSAAAIGNAVFNATGIRIYDLPIHPEKLLR</sequence>
<dbReference type="Gene3D" id="3.90.1170.50">
    <property type="entry name" value="Aldehyde oxidase/xanthine dehydrogenase, a/b hammerhead"/>
    <property type="match status" value="1"/>
</dbReference>
<dbReference type="RefSeq" id="WP_193489353.1">
    <property type="nucleotide sequence ID" value="NZ_BAAAMC010000056.1"/>
</dbReference>
<gene>
    <name evidence="4" type="ORF">MMUR_26820</name>
</gene>
<dbReference type="Proteomes" id="UP000465241">
    <property type="component" value="Unassembled WGS sequence"/>
</dbReference>
<evidence type="ECO:0000256" key="2">
    <source>
        <dbReference type="ARBA" id="ARBA00023002"/>
    </source>
</evidence>
<dbReference type="PANTHER" id="PTHR11908">
    <property type="entry name" value="XANTHINE DEHYDROGENASE"/>
    <property type="match status" value="1"/>
</dbReference>
<dbReference type="SMART" id="SM01008">
    <property type="entry name" value="Ald_Xan_dh_C"/>
    <property type="match status" value="1"/>
</dbReference>
<protein>
    <submittedName>
        <fullName evidence="4">Carbon-monoxide dehydrogenase large subunit</fullName>
    </submittedName>
</protein>
<dbReference type="Gene3D" id="3.30.365.10">
    <property type="entry name" value="Aldehyde oxidase/xanthine dehydrogenase, molybdopterin binding domain"/>
    <property type="match status" value="4"/>
</dbReference>
<evidence type="ECO:0000313" key="4">
    <source>
        <dbReference type="EMBL" id="GFG58546.1"/>
    </source>
</evidence>
<dbReference type="InterPro" id="IPR000674">
    <property type="entry name" value="Ald_Oxase/Xan_DH_a/b"/>
</dbReference>
<keyword evidence="1" id="KW-0500">Molybdenum</keyword>